<evidence type="ECO:0008006" key="3">
    <source>
        <dbReference type="Google" id="ProtNLM"/>
    </source>
</evidence>
<sequence length="89" mass="10334">MSTIGLLWFALHTIYGSCRVNLAPSICRLLSSASWILFLNYIKLTDVETLYWVLDQLVSDPLRLPVSMLRCLDKRTNVIMRTAVRDIRY</sequence>
<protein>
    <recommendedName>
        <fullName evidence="3">Secreted protein</fullName>
    </recommendedName>
</protein>
<reference evidence="1 2" key="1">
    <citation type="submission" date="2023-03" db="EMBL/GenBank/DDBJ databases">
        <title>High recombination rates correlate with genetic variation in Cardiocondyla obscurior ants.</title>
        <authorList>
            <person name="Errbii M."/>
        </authorList>
    </citation>
    <scope>NUCLEOTIDE SEQUENCE [LARGE SCALE GENOMIC DNA]</scope>
    <source>
        <strain evidence="1">Alpha-2009</strain>
        <tissue evidence="1">Whole body</tissue>
    </source>
</reference>
<name>A0AAW2GMH1_9HYME</name>
<accession>A0AAW2GMH1</accession>
<keyword evidence="2" id="KW-1185">Reference proteome</keyword>
<dbReference type="AlphaFoldDB" id="A0AAW2GMH1"/>
<organism evidence="1 2">
    <name type="scientific">Cardiocondyla obscurior</name>
    <dbReference type="NCBI Taxonomy" id="286306"/>
    <lineage>
        <taxon>Eukaryota</taxon>
        <taxon>Metazoa</taxon>
        <taxon>Ecdysozoa</taxon>
        <taxon>Arthropoda</taxon>
        <taxon>Hexapoda</taxon>
        <taxon>Insecta</taxon>
        <taxon>Pterygota</taxon>
        <taxon>Neoptera</taxon>
        <taxon>Endopterygota</taxon>
        <taxon>Hymenoptera</taxon>
        <taxon>Apocrita</taxon>
        <taxon>Aculeata</taxon>
        <taxon>Formicoidea</taxon>
        <taxon>Formicidae</taxon>
        <taxon>Myrmicinae</taxon>
        <taxon>Cardiocondyla</taxon>
    </lineage>
</organism>
<comment type="caution">
    <text evidence="1">The sequence shown here is derived from an EMBL/GenBank/DDBJ whole genome shotgun (WGS) entry which is preliminary data.</text>
</comment>
<gene>
    <name evidence="1" type="ORF">PUN28_003143</name>
</gene>
<proteinExistence type="predicted"/>
<evidence type="ECO:0000313" key="2">
    <source>
        <dbReference type="Proteomes" id="UP001430953"/>
    </source>
</evidence>
<dbReference type="EMBL" id="JADYXP020000003">
    <property type="protein sequence ID" value="KAL0127657.1"/>
    <property type="molecule type" value="Genomic_DNA"/>
</dbReference>
<evidence type="ECO:0000313" key="1">
    <source>
        <dbReference type="EMBL" id="KAL0127657.1"/>
    </source>
</evidence>
<dbReference type="Proteomes" id="UP001430953">
    <property type="component" value="Unassembled WGS sequence"/>
</dbReference>